<feature type="region of interest" description="Disordered" evidence="1">
    <location>
        <begin position="77"/>
        <end position="111"/>
    </location>
</feature>
<organism evidence="3">
    <name type="scientific">Microbotryum lychnidis-dioicae (strain p1A1 Lamole / MvSl-1064)</name>
    <name type="common">Anther smut fungus</name>
    <dbReference type="NCBI Taxonomy" id="683840"/>
    <lineage>
        <taxon>Eukaryota</taxon>
        <taxon>Fungi</taxon>
        <taxon>Dikarya</taxon>
        <taxon>Basidiomycota</taxon>
        <taxon>Pucciniomycotina</taxon>
        <taxon>Microbotryomycetes</taxon>
        <taxon>Microbotryales</taxon>
        <taxon>Microbotryaceae</taxon>
        <taxon>Microbotryum</taxon>
    </lineage>
</organism>
<reference evidence="3" key="2">
    <citation type="submission" date="2010-11" db="EMBL/GenBank/DDBJ databases">
        <authorList>
            <consortium name="The Broad Institute Genome Sequencing Platform"/>
            <person name="Earl A."/>
            <person name="Ward D."/>
            <person name="Feldgarden M."/>
            <person name="Gevers D."/>
            <person name="Butler R."/>
            <person name="Young S.K."/>
            <person name="Zeng Q."/>
            <person name="Gargeya S."/>
            <person name="Fitzgerald M."/>
            <person name="Haas B."/>
            <person name="Abouelleil A."/>
            <person name="Alvarado L."/>
            <person name="Arachchi H.M."/>
            <person name="Berlin A."/>
            <person name="Brown A."/>
            <person name="Chapman S.B."/>
            <person name="Chen Z."/>
            <person name="Dunbar C."/>
            <person name="Freedman E."/>
            <person name="Gearin G."/>
            <person name="Gellesch M."/>
            <person name="Goldberg J."/>
            <person name="Griggs A."/>
            <person name="Gujja S."/>
            <person name="Heilman E."/>
            <person name="Heiman D."/>
            <person name="Howarth C."/>
            <person name="Larson L."/>
            <person name="Lui A."/>
            <person name="MacDonald P.J.P."/>
            <person name="Mehta T."/>
            <person name="Montmayeur A."/>
            <person name="Murphy C."/>
            <person name="Neiman D."/>
            <person name="Pearson M."/>
            <person name="Priest M."/>
            <person name="Roberts A."/>
            <person name="Saif S."/>
            <person name="Shea T."/>
            <person name="Shenoy N."/>
            <person name="Sisk P."/>
            <person name="Stolte C."/>
            <person name="Sykes S."/>
            <person name="White J."/>
            <person name="Yandava C."/>
            <person name="Wortman J."/>
            <person name="Nusbaum C."/>
            <person name="Birren B."/>
        </authorList>
    </citation>
    <scope>NUCLEOTIDE SEQUENCE</scope>
    <source>
        <strain evidence="3">P1A1 Lamole</strain>
    </source>
</reference>
<evidence type="ECO:0000313" key="5">
    <source>
        <dbReference type="Proteomes" id="UP000017200"/>
    </source>
</evidence>
<name>U5H422_USTV1</name>
<dbReference type="AlphaFoldDB" id="U5H422"/>
<dbReference type="EMBL" id="GL541657">
    <property type="protein sequence ID" value="KDE07607.1"/>
    <property type="molecule type" value="Genomic_DNA"/>
</dbReference>
<evidence type="ECO:0000313" key="4">
    <source>
        <dbReference type="EnsemblFungi" id="MVLG_02073T0"/>
    </source>
</evidence>
<keyword evidence="5" id="KW-1185">Reference proteome</keyword>
<feature type="domain" description="HNH nuclease" evidence="2">
    <location>
        <begin position="123"/>
        <end position="178"/>
    </location>
</feature>
<sequence>MDEADLSFLQLWGDKGSTSERNITVTAATPVTGHPAPVVLATIPISWPTSSEPTLDWRRVREIVQMSVVQPGYLRNEASEPIDMSTTPQPGAVSESTMSASSRSSPTGQPPFRAALFERDQRCLVTRIPPTLIVACHIIPVSRQDIWSEFGEDHPYGPACGLTLSRDLHAMWDQYMLGLYPLGDSRFVVHFFQPVNAHFRSFHGLVLERSRFRTTNDDDLPYAKYLLWHYSQCVMTHIRGIPVAEPRPVHPVDRFDALPPSVAASL</sequence>
<dbReference type="OMA" id="GENCEAA"/>
<dbReference type="InterPro" id="IPR003615">
    <property type="entry name" value="HNH_nuc"/>
</dbReference>
<protein>
    <recommendedName>
        <fullName evidence="2">HNH nuclease domain-containing protein</fullName>
    </recommendedName>
</protein>
<dbReference type="Proteomes" id="UP000017200">
    <property type="component" value="Unassembled WGS sequence"/>
</dbReference>
<evidence type="ECO:0000256" key="1">
    <source>
        <dbReference type="SAM" id="MobiDB-lite"/>
    </source>
</evidence>
<reference evidence="3 5" key="3">
    <citation type="journal article" date="2015" name="BMC Genomics">
        <title>Sex and parasites: genomic and transcriptomic analysis of Microbotryum lychnidis-dioicae, the biotrophic and plant-castrating anther smut fungus.</title>
        <authorList>
            <person name="Perlin M.H."/>
            <person name="Amselem J."/>
            <person name="Fontanillas E."/>
            <person name="Toh S.S."/>
            <person name="Chen Z."/>
            <person name="Goldberg J."/>
            <person name="Duplessis S."/>
            <person name="Henrissat B."/>
            <person name="Young S."/>
            <person name="Zeng Q."/>
            <person name="Aguileta G."/>
            <person name="Petit E."/>
            <person name="Badouin H."/>
            <person name="Andrews J."/>
            <person name="Razeeq D."/>
            <person name="Gabaldon T."/>
            <person name="Quesneville H."/>
            <person name="Giraud T."/>
            <person name="Hood M.E."/>
            <person name="Schultz D.J."/>
            <person name="Cuomo C.A."/>
        </authorList>
    </citation>
    <scope>NUCLEOTIDE SEQUENCE [LARGE SCALE GENOMIC DNA]</scope>
    <source>
        <strain evidence="5">p1A1 Lamole</strain>
        <strain evidence="3">P1A1 Lamole</strain>
    </source>
</reference>
<dbReference type="HOGENOM" id="CLU_1046613_0_0_1"/>
<reference evidence="5" key="1">
    <citation type="submission" date="2010-11" db="EMBL/GenBank/DDBJ databases">
        <title>The genome sequence of Microbotryum violaceum strain p1A1 Lamole.</title>
        <authorList>
            <person name="Cuomo C."/>
            <person name="Perlin M."/>
            <person name="Young S.K."/>
            <person name="Zeng Q."/>
            <person name="Gargeya S."/>
            <person name="Alvarado L."/>
            <person name="Berlin A."/>
            <person name="Chapman S.B."/>
            <person name="Chen Z."/>
            <person name="Freedman E."/>
            <person name="Gellesch M."/>
            <person name="Goldberg J."/>
            <person name="Griggs A."/>
            <person name="Gujja S."/>
            <person name="Heilman E."/>
            <person name="Heiman D."/>
            <person name="Howarth C."/>
            <person name="Mehta T."/>
            <person name="Neiman D."/>
            <person name="Pearson M."/>
            <person name="Roberts A."/>
            <person name="Saif S."/>
            <person name="Shea T."/>
            <person name="Shenoy N."/>
            <person name="Sisk P."/>
            <person name="Stolte C."/>
            <person name="Sykes S."/>
            <person name="White J."/>
            <person name="Yandava C."/>
            <person name="Haas B."/>
            <person name="Nusbaum C."/>
            <person name="Birren B."/>
        </authorList>
    </citation>
    <scope>NUCLEOTIDE SEQUENCE [LARGE SCALE GENOMIC DNA]</scope>
    <source>
        <strain evidence="5">p1A1 Lamole</strain>
    </source>
</reference>
<accession>U5H422</accession>
<gene>
    <name evidence="3" type="ORF">MVLG_02073</name>
</gene>
<dbReference type="EMBL" id="AEIJ01000213">
    <property type="status" value="NOT_ANNOTATED_CDS"/>
    <property type="molecule type" value="Genomic_DNA"/>
</dbReference>
<evidence type="ECO:0000259" key="2">
    <source>
        <dbReference type="Pfam" id="PF13391"/>
    </source>
</evidence>
<dbReference type="OrthoDB" id="2569251at2759"/>
<evidence type="ECO:0000313" key="3">
    <source>
        <dbReference type="EMBL" id="KDE07607.1"/>
    </source>
</evidence>
<dbReference type="Pfam" id="PF13391">
    <property type="entry name" value="HNH_2"/>
    <property type="match status" value="1"/>
</dbReference>
<dbReference type="EnsemblFungi" id="MVLG_02073T0">
    <property type="protein sequence ID" value="MVLG_02073T0"/>
    <property type="gene ID" value="MVLG_02073"/>
</dbReference>
<proteinExistence type="predicted"/>
<feature type="compositionally biased region" description="Low complexity" evidence="1">
    <location>
        <begin position="94"/>
        <end position="105"/>
    </location>
</feature>
<dbReference type="STRING" id="683840.U5H422"/>
<dbReference type="InParanoid" id="U5H422"/>
<reference evidence="4" key="4">
    <citation type="submission" date="2015-06" db="UniProtKB">
        <authorList>
            <consortium name="EnsemblFungi"/>
        </authorList>
    </citation>
    <scope>IDENTIFICATION</scope>
</reference>